<reference evidence="1 2" key="1">
    <citation type="submission" date="2020-05" db="EMBL/GenBank/DDBJ databases">
        <authorList>
            <person name="Whitworth D."/>
        </authorList>
    </citation>
    <scope>NUCLEOTIDE SEQUENCE [LARGE SCALE GENOMIC DNA]</scope>
    <source>
        <strain evidence="1 2">AB043B</strain>
    </source>
</reference>
<sequence>MTTRGWKALGAVAVLLGGGIVRPPSAEACGGPVCDPAKVRVPLPPDAVVPANVPALVMLPFPVYGKELETLRLRTEDGADVEATLLPGPHWSGLVVPAAPLVLGAHYRLEAHDLCGGFPQEPGTAETSFTAGPAVTLPAASGTLRAEPEQQATFQVWGGSTCSVGVEGRTVTLGFTPAPELVPFLPWVHWTLEVDGKTWATAPHGAVDAAGNVMPPNRFAYAHDLLIVYSVCRVLPDEPAPSDQGLPPGRHVATLRPVLEQSGTPLPPMEVSFELACPKQEPAPAPDVEPEDLRDGCSQAGGGLAAFGLLATLRLWRRRS</sequence>
<comment type="caution">
    <text evidence="1">The sequence shown here is derived from an EMBL/GenBank/DDBJ whole genome shotgun (WGS) entry which is preliminary data.</text>
</comment>
<keyword evidence="2" id="KW-1185">Reference proteome</keyword>
<evidence type="ECO:0000313" key="1">
    <source>
        <dbReference type="EMBL" id="NOK35450.1"/>
    </source>
</evidence>
<dbReference type="RefSeq" id="WP_171436175.1">
    <property type="nucleotide sequence ID" value="NZ_JABFJV010000110.1"/>
</dbReference>
<dbReference type="EMBL" id="JABFJV010000110">
    <property type="protein sequence ID" value="NOK35450.1"/>
    <property type="molecule type" value="Genomic_DNA"/>
</dbReference>
<evidence type="ECO:0000313" key="2">
    <source>
        <dbReference type="Proteomes" id="UP000563426"/>
    </source>
</evidence>
<dbReference type="Proteomes" id="UP000563426">
    <property type="component" value="Unassembled WGS sequence"/>
</dbReference>
<protein>
    <submittedName>
        <fullName evidence="1">Uncharacterized protein</fullName>
    </submittedName>
</protein>
<name>A0A7Y4NS57_9BACT</name>
<dbReference type="AlphaFoldDB" id="A0A7Y4NS57"/>
<organism evidence="1 2">
    <name type="scientific">Corallococcus exercitus</name>
    <dbReference type="NCBI Taxonomy" id="2316736"/>
    <lineage>
        <taxon>Bacteria</taxon>
        <taxon>Pseudomonadati</taxon>
        <taxon>Myxococcota</taxon>
        <taxon>Myxococcia</taxon>
        <taxon>Myxococcales</taxon>
        <taxon>Cystobacterineae</taxon>
        <taxon>Myxococcaceae</taxon>
        <taxon>Corallococcus</taxon>
    </lineage>
</organism>
<accession>A0A7Y4NS57</accession>
<gene>
    <name evidence="1" type="ORF">HMI49_19790</name>
</gene>
<proteinExistence type="predicted"/>